<dbReference type="CDD" id="cd00086">
    <property type="entry name" value="homeodomain"/>
    <property type="match status" value="1"/>
</dbReference>
<evidence type="ECO:0000313" key="13">
    <source>
        <dbReference type="Proteomes" id="UP000694906"/>
    </source>
</evidence>
<evidence type="ECO:0000256" key="6">
    <source>
        <dbReference type="ARBA" id="ARBA00023155"/>
    </source>
</evidence>
<organism evidence="13 14">
    <name type="scientific">Heterocephalus glaber</name>
    <name type="common">Naked mole rat</name>
    <dbReference type="NCBI Taxonomy" id="10181"/>
    <lineage>
        <taxon>Eukaryota</taxon>
        <taxon>Metazoa</taxon>
        <taxon>Chordata</taxon>
        <taxon>Craniata</taxon>
        <taxon>Vertebrata</taxon>
        <taxon>Euteleostomi</taxon>
        <taxon>Mammalia</taxon>
        <taxon>Eutheria</taxon>
        <taxon>Euarchontoglires</taxon>
        <taxon>Glires</taxon>
        <taxon>Rodentia</taxon>
        <taxon>Hystricomorpha</taxon>
        <taxon>Bathyergidae</taxon>
        <taxon>Heterocephalus</taxon>
    </lineage>
</organism>
<dbReference type="InterPro" id="IPR042412">
    <property type="entry name" value="PROP1"/>
</dbReference>
<feature type="compositionally biased region" description="Basic and acidic residues" evidence="11">
    <location>
        <begin position="1"/>
        <end position="14"/>
    </location>
</feature>
<evidence type="ECO:0000256" key="3">
    <source>
        <dbReference type="ARBA" id="ARBA00005733"/>
    </source>
</evidence>
<dbReference type="InterPro" id="IPR017970">
    <property type="entry name" value="Homeobox_CS"/>
</dbReference>
<feature type="compositionally biased region" description="Low complexity" evidence="11">
    <location>
        <begin position="216"/>
        <end position="226"/>
    </location>
</feature>
<keyword evidence="6 9" id="KW-0371">Homeobox</keyword>
<dbReference type="InterPro" id="IPR009057">
    <property type="entry name" value="Homeodomain-like_sf"/>
</dbReference>
<dbReference type="GO" id="GO:0005634">
    <property type="term" value="C:nucleus"/>
    <property type="evidence" value="ECO:0007669"/>
    <property type="project" value="UniProtKB-SubCell"/>
</dbReference>
<dbReference type="SUPFAM" id="SSF46689">
    <property type="entry name" value="Homeodomain-like"/>
    <property type="match status" value="1"/>
</dbReference>
<dbReference type="Proteomes" id="UP000694906">
    <property type="component" value="Unplaced"/>
</dbReference>
<evidence type="ECO:0000256" key="2">
    <source>
        <dbReference type="ARBA" id="ARBA00004123"/>
    </source>
</evidence>
<dbReference type="GO" id="GO:0000978">
    <property type="term" value="F:RNA polymerase II cis-regulatory region sequence-specific DNA binding"/>
    <property type="evidence" value="ECO:0007669"/>
    <property type="project" value="TreeGrafter"/>
</dbReference>
<proteinExistence type="inferred from homology"/>
<feature type="DNA-binding region" description="Homeobox" evidence="9">
    <location>
        <begin position="68"/>
        <end position="127"/>
    </location>
</feature>
<dbReference type="InterPro" id="IPR001356">
    <property type="entry name" value="HD"/>
</dbReference>
<evidence type="ECO:0000256" key="11">
    <source>
        <dbReference type="SAM" id="MobiDB-lite"/>
    </source>
</evidence>
<sequence length="226" mass="24291">MEAKGRRLQGEHKTGRACGSLWPERCPAAGPLASTADARAQPCGRPGPGVGRPRLPRQGGHRAPPRSRRRHRTTFSPAQLEQLESAFGGNQYPDIWAREGLARDTGLSEARIQVWFQNRRAKQRKRERSLLQPPAHLSPAAFSGLLPEAPARPYSCAAPAAAPGGTCFPHPYSHALPGQPAGGPLPPPPQSEAWYPTLHPGAAAHLPCPPPPPLLPLSLEPPKSWN</sequence>
<dbReference type="GeneID" id="101716311"/>
<keyword evidence="13" id="KW-1185">Reference proteome</keyword>
<comment type="similarity">
    <text evidence="3">Belongs to the paired homeobox family.</text>
</comment>
<keyword evidence="7 9" id="KW-0539">Nucleus</keyword>
<dbReference type="PROSITE" id="PS50071">
    <property type="entry name" value="HOMEOBOX_2"/>
    <property type="match status" value="1"/>
</dbReference>
<dbReference type="AlphaFoldDB" id="A0AAX6NTW5"/>
<reference evidence="14" key="1">
    <citation type="submission" date="2025-08" db="UniProtKB">
        <authorList>
            <consortium name="RefSeq"/>
        </authorList>
    </citation>
    <scope>IDENTIFICATION</scope>
</reference>
<evidence type="ECO:0000259" key="12">
    <source>
        <dbReference type="PROSITE" id="PS50071"/>
    </source>
</evidence>
<dbReference type="CTD" id="5626"/>
<keyword evidence="5 9" id="KW-0238">DNA-binding</keyword>
<feature type="region of interest" description="Disordered" evidence="11">
    <location>
        <begin position="1"/>
        <end position="89"/>
    </location>
</feature>
<dbReference type="PANTHER" id="PTHR47409:SF1">
    <property type="entry name" value="HOMEOBOX PROTEIN PROPHET OF PIT-1"/>
    <property type="match status" value="1"/>
</dbReference>
<accession>A0AAX6NTW5</accession>
<dbReference type="GO" id="GO:0005667">
    <property type="term" value="C:transcription regulator complex"/>
    <property type="evidence" value="ECO:0007669"/>
    <property type="project" value="TreeGrafter"/>
</dbReference>
<dbReference type="FunFam" id="1.10.10.60:FF:000679">
    <property type="entry name" value="Homeobox protein aristaless"/>
    <property type="match status" value="1"/>
</dbReference>
<dbReference type="RefSeq" id="XP_004836761.1">
    <property type="nucleotide sequence ID" value="XM_004836704.3"/>
</dbReference>
<evidence type="ECO:0000256" key="5">
    <source>
        <dbReference type="ARBA" id="ARBA00023125"/>
    </source>
</evidence>
<dbReference type="GO" id="GO:0000981">
    <property type="term" value="F:DNA-binding transcription factor activity, RNA polymerase II-specific"/>
    <property type="evidence" value="ECO:0007669"/>
    <property type="project" value="InterPro"/>
</dbReference>
<gene>
    <name evidence="14" type="primary">Prop1</name>
</gene>
<dbReference type="Gene3D" id="1.10.10.60">
    <property type="entry name" value="Homeodomain-like"/>
    <property type="match status" value="1"/>
</dbReference>
<comment type="function">
    <text evidence="1">Possibly involved in the ontogenesis of pituitary gonadotropes, as well as somatotropes, lactotropes and caudomedial thyrotropes.</text>
</comment>
<evidence type="ECO:0000313" key="14">
    <source>
        <dbReference type="RefSeq" id="XP_004836761.1"/>
    </source>
</evidence>
<comment type="subcellular location">
    <subcellularLocation>
        <location evidence="2 9 10">Nucleus</location>
    </subcellularLocation>
</comment>
<feature type="compositionally biased region" description="Basic residues" evidence="11">
    <location>
        <begin position="59"/>
        <end position="73"/>
    </location>
</feature>
<evidence type="ECO:0000256" key="10">
    <source>
        <dbReference type="RuleBase" id="RU000682"/>
    </source>
</evidence>
<evidence type="ECO:0000256" key="1">
    <source>
        <dbReference type="ARBA" id="ARBA00002030"/>
    </source>
</evidence>
<feature type="domain" description="Homeobox" evidence="12">
    <location>
        <begin position="66"/>
        <end position="126"/>
    </location>
</feature>
<protein>
    <recommendedName>
        <fullName evidence="4">Homeobox protein prophet of Pit-1</fullName>
    </recommendedName>
    <alternativeName>
        <fullName evidence="8">Pituitary-specific homeodomain factor</fullName>
    </alternativeName>
</protein>
<dbReference type="PROSITE" id="PS00027">
    <property type="entry name" value="HOMEOBOX_1"/>
    <property type="match status" value="1"/>
</dbReference>
<dbReference type="KEGG" id="hgl:101716311"/>
<dbReference type="SMART" id="SM00389">
    <property type="entry name" value="HOX"/>
    <property type="match status" value="1"/>
</dbReference>
<evidence type="ECO:0000256" key="7">
    <source>
        <dbReference type="ARBA" id="ARBA00023242"/>
    </source>
</evidence>
<dbReference type="Pfam" id="PF00046">
    <property type="entry name" value="Homeodomain"/>
    <property type="match status" value="1"/>
</dbReference>
<evidence type="ECO:0000256" key="4">
    <source>
        <dbReference type="ARBA" id="ARBA00019432"/>
    </source>
</evidence>
<evidence type="ECO:0000256" key="9">
    <source>
        <dbReference type="PROSITE-ProRule" id="PRU00108"/>
    </source>
</evidence>
<dbReference type="GO" id="GO:0021983">
    <property type="term" value="P:pituitary gland development"/>
    <property type="evidence" value="ECO:0007669"/>
    <property type="project" value="InterPro"/>
</dbReference>
<feature type="region of interest" description="Disordered" evidence="11">
    <location>
        <begin position="167"/>
        <end position="226"/>
    </location>
</feature>
<name>A0AAX6NTW5_HETGA</name>
<evidence type="ECO:0000256" key="8">
    <source>
        <dbReference type="ARBA" id="ARBA00030888"/>
    </source>
</evidence>
<dbReference type="PANTHER" id="PTHR47409">
    <property type="entry name" value="HOMEOBOX PROTEIN PROPHET OF PIT-1"/>
    <property type="match status" value="1"/>
</dbReference>